<dbReference type="GO" id="GO:0071513">
    <property type="term" value="C:phosphopantothenoylcysteine decarboxylase complex"/>
    <property type="evidence" value="ECO:0007669"/>
    <property type="project" value="TreeGrafter"/>
</dbReference>
<dbReference type="STRING" id="51028.A0A0N4VHT9"/>
<dbReference type="InterPro" id="IPR003382">
    <property type="entry name" value="Flavoprotein"/>
</dbReference>
<dbReference type="EMBL" id="UXUI01010263">
    <property type="protein sequence ID" value="VDD94984.1"/>
    <property type="molecule type" value="Genomic_DNA"/>
</dbReference>
<protein>
    <submittedName>
        <fullName evidence="6">Flavoprotein domain-containing protein</fullName>
    </submittedName>
</protein>
<dbReference type="Gene3D" id="3.40.50.1950">
    <property type="entry name" value="Flavin prenyltransferase-like"/>
    <property type="match status" value="1"/>
</dbReference>
<dbReference type="OrthoDB" id="1532798at2759"/>
<reference evidence="4 5" key="2">
    <citation type="submission" date="2018-10" db="EMBL/GenBank/DDBJ databases">
        <authorList>
            <consortium name="Pathogen Informatics"/>
        </authorList>
    </citation>
    <scope>NUCLEOTIDE SEQUENCE [LARGE SCALE GENOMIC DNA]</scope>
</reference>
<dbReference type="GO" id="GO:0004633">
    <property type="term" value="F:phosphopantothenoylcysteine decarboxylase activity"/>
    <property type="evidence" value="ECO:0007669"/>
    <property type="project" value="TreeGrafter"/>
</dbReference>
<dbReference type="PANTHER" id="PTHR14359:SF6">
    <property type="entry name" value="PHOSPHOPANTOTHENOYLCYSTEINE DECARBOXYLASE"/>
    <property type="match status" value="1"/>
</dbReference>
<name>A0A0N4VHT9_ENTVE</name>
<proteinExistence type="inferred from homology"/>
<dbReference type="PANTHER" id="PTHR14359">
    <property type="entry name" value="HOMO-OLIGOMERIC FLAVIN CONTAINING CYS DECARBOXYLASE FAMILY"/>
    <property type="match status" value="1"/>
</dbReference>
<evidence type="ECO:0000313" key="5">
    <source>
        <dbReference type="Proteomes" id="UP000274131"/>
    </source>
</evidence>
<sequence length="218" mass="24515">LQDKDLSSRPAFGPEHKILRQGGKFHLLIGVTGSVATIKLVELIEQLQKTSPPNKLVIHVMATAAAKHFIDYESLQQPVYDDSDEWSMWKKRGDPVLHIELRKWADALLLAPLDANSMAKIANGMCDNLLTSVVRAWDPRKPVYFAPAMNTAMWENVLTYQHRKTLKELLRFKEIPPIEKVLICGDSGYGAMASVHMIASIVSIEVKNRFTVYSDSSK</sequence>
<evidence type="ECO:0000256" key="1">
    <source>
        <dbReference type="ARBA" id="ARBA00022993"/>
    </source>
</evidence>
<dbReference type="Proteomes" id="UP000274131">
    <property type="component" value="Unassembled WGS sequence"/>
</dbReference>
<dbReference type="Pfam" id="PF02441">
    <property type="entry name" value="Flavoprotein"/>
    <property type="match status" value="1"/>
</dbReference>
<gene>
    <name evidence="4" type="ORF">EVEC_LOCUS9735</name>
</gene>
<accession>A0A0N4VHT9</accession>
<evidence type="ECO:0000259" key="3">
    <source>
        <dbReference type="Pfam" id="PF02441"/>
    </source>
</evidence>
<keyword evidence="5" id="KW-1185">Reference proteome</keyword>
<evidence type="ECO:0000313" key="6">
    <source>
        <dbReference type="WBParaSite" id="EVEC_0001039001-mRNA-1"/>
    </source>
</evidence>
<dbReference type="SUPFAM" id="SSF52507">
    <property type="entry name" value="Homo-oligomeric flavin-containing Cys decarboxylases, HFCD"/>
    <property type="match status" value="1"/>
</dbReference>
<evidence type="ECO:0000313" key="4">
    <source>
        <dbReference type="EMBL" id="VDD94984.1"/>
    </source>
</evidence>
<dbReference type="InterPro" id="IPR036551">
    <property type="entry name" value="Flavin_trans-like"/>
</dbReference>
<dbReference type="AlphaFoldDB" id="A0A0N4VHT9"/>
<keyword evidence="1" id="KW-0173">Coenzyme A biosynthesis</keyword>
<feature type="domain" description="Flavoprotein" evidence="3">
    <location>
        <begin position="26"/>
        <end position="176"/>
    </location>
</feature>
<organism evidence="6">
    <name type="scientific">Enterobius vermicularis</name>
    <name type="common">Human pinworm</name>
    <dbReference type="NCBI Taxonomy" id="51028"/>
    <lineage>
        <taxon>Eukaryota</taxon>
        <taxon>Metazoa</taxon>
        <taxon>Ecdysozoa</taxon>
        <taxon>Nematoda</taxon>
        <taxon>Chromadorea</taxon>
        <taxon>Rhabditida</taxon>
        <taxon>Spirurina</taxon>
        <taxon>Oxyuridomorpha</taxon>
        <taxon>Oxyuroidea</taxon>
        <taxon>Oxyuridae</taxon>
        <taxon>Enterobius</taxon>
    </lineage>
</organism>
<comment type="similarity">
    <text evidence="2">Belongs to the HFCD (homooligomeric flavin containing Cys decarboxylase) superfamily.</text>
</comment>
<reference evidence="6" key="1">
    <citation type="submission" date="2017-02" db="UniProtKB">
        <authorList>
            <consortium name="WormBaseParasite"/>
        </authorList>
    </citation>
    <scope>IDENTIFICATION</scope>
</reference>
<dbReference type="GO" id="GO:0015937">
    <property type="term" value="P:coenzyme A biosynthetic process"/>
    <property type="evidence" value="ECO:0007669"/>
    <property type="project" value="UniProtKB-KW"/>
</dbReference>
<dbReference type="WBParaSite" id="EVEC_0001039001-mRNA-1">
    <property type="protein sequence ID" value="EVEC_0001039001-mRNA-1"/>
    <property type="gene ID" value="EVEC_0001039001"/>
</dbReference>
<dbReference type="GO" id="GO:0010181">
    <property type="term" value="F:FMN binding"/>
    <property type="evidence" value="ECO:0007669"/>
    <property type="project" value="TreeGrafter"/>
</dbReference>
<evidence type="ECO:0000256" key="2">
    <source>
        <dbReference type="ARBA" id="ARBA00038350"/>
    </source>
</evidence>